<dbReference type="Proteomes" id="UP000886998">
    <property type="component" value="Unassembled WGS sequence"/>
</dbReference>
<dbReference type="GO" id="GO:0046872">
    <property type="term" value="F:metal ion binding"/>
    <property type="evidence" value="ECO:0007669"/>
    <property type="project" value="UniProtKB-KW"/>
</dbReference>
<dbReference type="PANTHER" id="PTHR11733">
    <property type="entry name" value="ZINC METALLOPROTEASE FAMILY M13 NEPRILYSIN-RELATED"/>
    <property type="match status" value="1"/>
</dbReference>
<evidence type="ECO:0000259" key="9">
    <source>
        <dbReference type="Pfam" id="PF05649"/>
    </source>
</evidence>
<gene>
    <name evidence="10" type="primary">Mmel1</name>
    <name evidence="10" type="ORF">TNIN_229731</name>
</gene>
<feature type="domain" description="Peptidase M13 C-terminal" evidence="8">
    <location>
        <begin position="476"/>
        <end position="664"/>
    </location>
</feature>
<dbReference type="Gene3D" id="3.40.390.10">
    <property type="entry name" value="Collagenase (Catalytic Domain)"/>
    <property type="match status" value="1"/>
</dbReference>
<evidence type="ECO:0000256" key="1">
    <source>
        <dbReference type="ARBA" id="ARBA00001947"/>
    </source>
</evidence>
<dbReference type="Gene3D" id="1.10.1380.10">
    <property type="entry name" value="Neutral endopeptidase , domain2"/>
    <property type="match status" value="1"/>
</dbReference>
<evidence type="ECO:0000256" key="4">
    <source>
        <dbReference type="ARBA" id="ARBA00022723"/>
    </source>
</evidence>
<keyword evidence="11" id="KW-1185">Reference proteome</keyword>
<dbReference type="InterPro" id="IPR018497">
    <property type="entry name" value="Peptidase_M13_C"/>
</dbReference>
<dbReference type="Pfam" id="PF05649">
    <property type="entry name" value="Peptidase_M13_N"/>
    <property type="match status" value="1"/>
</dbReference>
<comment type="caution">
    <text evidence="10">The sequence shown here is derived from an EMBL/GenBank/DDBJ whole genome shotgun (WGS) entry which is preliminary data.</text>
</comment>
<keyword evidence="5" id="KW-0378">Hydrolase</keyword>
<organism evidence="10 11">
    <name type="scientific">Trichonephila inaurata madagascariensis</name>
    <dbReference type="NCBI Taxonomy" id="2747483"/>
    <lineage>
        <taxon>Eukaryota</taxon>
        <taxon>Metazoa</taxon>
        <taxon>Ecdysozoa</taxon>
        <taxon>Arthropoda</taxon>
        <taxon>Chelicerata</taxon>
        <taxon>Arachnida</taxon>
        <taxon>Araneae</taxon>
        <taxon>Araneomorphae</taxon>
        <taxon>Entelegynae</taxon>
        <taxon>Araneoidea</taxon>
        <taxon>Nephilidae</taxon>
        <taxon>Trichonephila</taxon>
        <taxon>Trichonephila inaurata</taxon>
    </lineage>
</organism>
<accession>A0A8X7C4W5</accession>
<evidence type="ECO:0000313" key="11">
    <source>
        <dbReference type="Proteomes" id="UP000886998"/>
    </source>
</evidence>
<dbReference type="InterPro" id="IPR042089">
    <property type="entry name" value="Peptidase_M13_dom_2"/>
</dbReference>
<dbReference type="InterPro" id="IPR000718">
    <property type="entry name" value="Peptidase_M13"/>
</dbReference>
<dbReference type="GO" id="GO:0004222">
    <property type="term" value="F:metalloendopeptidase activity"/>
    <property type="evidence" value="ECO:0007669"/>
    <property type="project" value="InterPro"/>
</dbReference>
<proteinExistence type="inferred from homology"/>
<evidence type="ECO:0000259" key="8">
    <source>
        <dbReference type="Pfam" id="PF01431"/>
    </source>
</evidence>
<dbReference type="PROSITE" id="PS51885">
    <property type="entry name" value="NEPRILYSIN"/>
    <property type="match status" value="1"/>
</dbReference>
<dbReference type="CDD" id="cd08662">
    <property type="entry name" value="M13"/>
    <property type="match status" value="1"/>
</dbReference>
<sequence>MDESIDPCEDFYSFSCGNWMEQFSKDDNYSVVDGMGKTLKLTIRDILDNLKGPPESAVNKLKIMYDSCMNERSSDWNAVSSSVKFLEQCGIQNWQNLPLDFEFLDFSLNKTLARMAAYNEFAFVIFKPTYHEPDELISNDNMFKLTISPGYPLMRDESDSKIYENMILQILRHFGISGENANQAWIDFKSIDISILKLHMDTIEKMSYGEEDSELLEHLDCSTEIQNVTIHLCTILEKFVDFSDISHKYSKKHAYTERSYFVQNVFPVVSNFTHSSVANYLALRYIISHLDDLSHFFRVLKLSHPDLIPLNADHKIGLSKWEHCTEWIARYMSYPLGQVYVHKRLSEKHMEDIRSIVRTFIQDAGYYILKQRWMKKNMRKKFATSIENLKNSIEHYVNFLRNGTKFIFYMEDFHPENESFLENAMDYRKLTFRFYLLNFRALEDEDFPTDPFIVNAYHSPGILGKYLFVILHIVLINLRFGIFLPPVYQYGRPRLLNIATMGTTIGHELGHEIVAFLEDPENFENDTLQIYNEKKKCLEDQYSNFDVKKIGQKVKGEQTIHENLADLIGIEITQQIITRFLQRGNGNRFLLPALDFSTEQILYISLAQMWCSVSSKEKEQLHYERDVHAPSDIRIAGILRNLREFSEAFGCIPGTHMNPTERCAFRLRS</sequence>
<evidence type="ECO:0000256" key="6">
    <source>
        <dbReference type="ARBA" id="ARBA00022833"/>
    </source>
</evidence>
<dbReference type="AlphaFoldDB" id="A0A8X7C4W5"/>
<dbReference type="SUPFAM" id="SSF55486">
    <property type="entry name" value="Metalloproteases ('zincins'), catalytic domain"/>
    <property type="match status" value="1"/>
</dbReference>
<evidence type="ECO:0000313" key="10">
    <source>
        <dbReference type="EMBL" id="GFY53732.1"/>
    </source>
</evidence>
<dbReference type="InterPro" id="IPR008753">
    <property type="entry name" value="Peptidase_M13_N"/>
</dbReference>
<dbReference type="OrthoDB" id="6420412at2759"/>
<protein>
    <submittedName>
        <fullName evidence="10">Membrane metallo-endopeptidase-like 1</fullName>
    </submittedName>
</protein>
<dbReference type="PANTHER" id="PTHR11733:SF240">
    <property type="entry name" value="GH14155P-RELATED"/>
    <property type="match status" value="1"/>
</dbReference>
<dbReference type="EMBL" id="BMAV01009465">
    <property type="protein sequence ID" value="GFY53732.1"/>
    <property type="molecule type" value="Genomic_DNA"/>
</dbReference>
<keyword evidence="7" id="KW-0482">Metalloprotease</keyword>
<dbReference type="Pfam" id="PF01431">
    <property type="entry name" value="Peptidase_M13"/>
    <property type="match status" value="1"/>
</dbReference>
<comment type="cofactor">
    <cofactor evidence="1">
        <name>Zn(2+)</name>
        <dbReference type="ChEBI" id="CHEBI:29105"/>
    </cofactor>
</comment>
<dbReference type="GO" id="GO:0005886">
    <property type="term" value="C:plasma membrane"/>
    <property type="evidence" value="ECO:0007669"/>
    <property type="project" value="TreeGrafter"/>
</dbReference>
<keyword evidence="3" id="KW-0645">Protease</keyword>
<dbReference type="GO" id="GO:0016485">
    <property type="term" value="P:protein processing"/>
    <property type="evidence" value="ECO:0007669"/>
    <property type="project" value="TreeGrafter"/>
</dbReference>
<evidence type="ECO:0000256" key="3">
    <source>
        <dbReference type="ARBA" id="ARBA00022670"/>
    </source>
</evidence>
<name>A0A8X7C4W5_9ARAC</name>
<evidence type="ECO:0000256" key="7">
    <source>
        <dbReference type="ARBA" id="ARBA00023049"/>
    </source>
</evidence>
<keyword evidence="6" id="KW-0862">Zinc</keyword>
<keyword evidence="4" id="KW-0479">Metal-binding</keyword>
<evidence type="ECO:0000256" key="5">
    <source>
        <dbReference type="ARBA" id="ARBA00022801"/>
    </source>
</evidence>
<feature type="domain" description="Peptidase M13 N-terminal" evidence="9">
    <location>
        <begin position="7"/>
        <end position="393"/>
    </location>
</feature>
<dbReference type="InterPro" id="IPR024079">
    <property type="entry name" value="MetalloPept_cat_dom_sf"/>
</dbReference>
<reference evidence="10" key="1">
    <citation type="submission" date="2020-08" db="EMBL/GenBank/DDBJ databases">
        <title>Multicomponent nature underlies the extraordinary mechanical properties of spider dragline silk.</title>
        <authorList>
            <person name="Kono N."/>
            <person name="Nakamura H."/>
            <person name="Mori M."/>
            <person name="Yoshida Y."/>
            <person name="Ohtoshi R."/>
            <person name="Malay A.D."/>
            <person name="Moran D.A.P."/>
            <person name="Tomita M."/>
            <person name="Numata K."/>
            <person name="Arakawa K."/>
        </authorList>
    </citation>
    <scope>NUCLEOTIDE SEQUENCE</scope>
</reference>
<evidence type="ECO:0000256" key="2">
    <source>
        <dbReference type="ARBA" id="ARBA00007357"/>
    </source>
</evidence>
<comment type="similarity">
    <text evidence="2">Belongs to the peptidase M13 family.</text>
</comment>